<keyword evidence="5" id="KW-0406">Ion transport</keyword>
<dbReference type="Pfam" id="PF05405">
    <property type="entry name" value="Mt_ATP-synt_B"/>
    <property type="match status" value="1"/>
</dbReference>
<keyword evidence="7 8" id="KW-0472">Membrane</keyword>
<evidence type="ECO:0000256" key="8">
    <source>
        <dbReference type="SAM" id="Phobius"/>
    </source>
</evidence>
<feature type="transmembrane region" description="Helical" evidence="8">
    <location>
        <begin position="25"/>
        <end position="42"/>
    </location>
</feature>
<name>D4PBK3_VERVE</name>
<geneLocation type="mitochondrion" evidence="9"/>
<evidence type="ECO:0000313" key="9">
    <source>
        <dbReference type="EMBL" id="ADD62215.1"/>
    </source>
</evidence>
<dbReference type="GO" id="GO:0031966">
    <property type="term" value="C:mitochondrial membrane"/>
    <property type="evidence" value="ECO:0007669"/>
    <property type="project" value="UniProtKB-SubCell"/>
</dbReference>
<dbReference type="GeneID" id="8890271"/>
<accession>D4PBK3</accession>
<dbReference type="InterPro" id="IPR008688">
    <property type="entry name" value="ATP_synth_Bsub_B/MI25"/>
</dbReference>
<feature type="transmembrane region" description="Helical" evidence="8">
    <location>
        <begin position="57"/>
        <end position="76"/>
    </location>
</feature>
<evidence type="ECO:0000256" key="4">
    <source>
        <dbReference type="ARBA" id="ARBA00022781"/>
    </source>
</evidence>
<dbReference type="GO" id="GO:0016787">
    <property type="term" value="F:hydrolase activity"/>
    <property type="evidence" value="ECO:0007669"/>
    <property type="project" value="UniProtKB-KW"/>
</dbReference>
<dbReference type="AlphaFoldDB" id="D4PBK3"/>
<reference evidence="9" key="1">
    <citation type="journal article" date="2010" name="Eukaryot. Cell">
        <title>Abundant 5S rRNA-like transcripts encoded by the mitochondrial genome in amoebozoa.</title>
        <authorList>
            <person name="Bullerwell C.E."/>
            <person name="Burger G."/>
            <person name="Gott J.M."/>
            <person name="Kourennaia O."/>
            <person name="Schnare M.N."/>
            <person name="Gray M.W."/>
        </authorList>
    </citation>
    <scope>NUCLEOTIDE SEQUENCE</scope>
</reference>
<dbReference type="EMBL" id="GU828005">
    <property type="protein sequence ID" value="ADD62215.1"/>
    <property type="molecule type" value="Genomic_DNA"/>
</dbReference>
<protein>
    <submittedName>
        <fullName evidence="9">ATP synthase F0 subunit b</fullName>
        <ecNumber evidence="9">3.6.3.14</ecNumber>
    </submittedName>
</protein>
<evidence type="ECO:0000256" key="2">
    <source>
        <dbReference type="ARBA" id="ARBA00022448"/>
    </source>
</evidence>
<keyword evidence="3" id="KW-0138">CF(0)</keyword>
<keyword evidence="4" id="KW-0375">Hydrogen ion transport</keyword>
<keyword evidence="8" id="KW-0812">Transmembrane</keyword>
<sequence>MYINYVLLVLFIFIGKGFFSWDEEFLIALGLFLVIFFLYSLLKTSLFDSLNEQIDKIALKFMFFYSLNIIMLKILINSFKREFELKNSISYVYLYLNVYTSDFSFSNKNYLISVYKNTINQLLSKLVSGNFEINKQFYLSSQNDLSDLNKFIFVLERVLLDKTLS</sequence>
<evidence type="ECO:0000256" key="1">
    <source>
        <dbReference type="ARBA" id="ARBA00004325"/>
    </source>
</evidence>
<keyword evidence="8" id="KW-1133">Transmembrane helix</keyword>
<dbReference type="GO" id="GO:0045259">
    <property type="term" value="C:proton-transporting ATP synthase complex"/>
    <property type="evidence" value="ECO:0007669"/>
    <property type="project" value="UniProtKB-KW"/>
</dbReference>
<dbReference type="GO" id="GO:0015986">
    <property type="term" value="P:proton motive force-driven ATP synthesis"/>
    <property type="evidence" value="ECO:0007669"/>
    <property type="project" value="InterPro"/>
</dbReference>
<evidence type="ECO:0000256" key="3">
    <source>
        <dbReference type="ARBA" id="ARBA00022547"/>
    </source>
</evidence>
<keyword evidence="9" id="KW-0378">Hydrolase</keyword>
<dbReference type="EC" id="3.6.3.14" evidence="9"/>
<keyword evidence="6 9" id="KW-0496">Mitochondrion</keyword>
<dbReference type="GO" id="GO:0015078">
    <property type="term" value="F:proton transmembrane transporter activity"/>
    <property type="evidence" value="ECO:0007669"/>
    <property type="project" value="InterPro"/>
</dbReference>
<evidence type="ECO:0000256" key="7">
    <source>
        <dbReference type="ARBA" id="ARBA00023136"/>
    </source>
</evidence>
<evidence type="ECO:0000256" key="6">
    <source>
        <dbReference type="ARBA" id="ARBA00023128"/>
    </source>
</evidence>
<proteinExistence type="predicted"/>
<dbReference type="RefSeq" id="YP_003540831.1">
    <property type="nucleotide sequence ID" value="NC_013986.1"/>
</dbReference>
<evidence type="ECO:0000256" key="5">
    <source>
        <dbReference type="ARBA" id="ARBA00023065"/>
    </source>
</evidence>
<keyword evidence="2" id="KW-0813">Transport</keyword>
<comment type="subcellular location">
    <subcellularLocation>
        <location evidence="1">Mitochondrion membrane</location>
    </subcellularLocation>
</comment>
<organism evidence="9">
    <name type="scientific">Vermamoeba vermiformis</name>
    <name type="common">Amoeba</name>
    <name type="synonym">Hartmannella vermiformis</name>
    <dbReference type="NCBI Taxonomy" id="5778"/>
    <lineage>
        <taxon>Eukaryota</taxon>
        <taxon>Amoebozoa</taxon>
        <taxon>Tubulinea</taxon>
        <taxon>Echinamoebida</taxon>
        <taxon>Vermamoeba</taxon>
    </lineage>
</organism>
<gene>
    <name evidence="9" type="primary">atp4</name>
</gene>